<name>A0ABN1RSU3_9ACTN</name>
<dbReference type="Gene3D" id="2.60.120.260">
    <property type="entry name" value="Galactose-binding domain-like"/>
    <property type="match status" value="1"/>
</dbReference>
<feature type="domain" description="Alpha-L-arabinofuranosidase B arabinose-binding" evidence="10">
    <location>
        <begin position="1276"/>
        <end position="1417"/>
    </location>
</feature>
<dbReference type="InterPro" id="IPR006102">
    <property type="entry name" value="Ig-like_GH2"/>
</dbReference>
<keyword evidence="6" id="KW-0812">Transmembrane</keyword>
<dbReference type="SUPFAM" id="SSF52266">
    <property type="entry name" value="SGNH hydrolase"/>
    <property type="match status" value="1"/>
</dbReference>
<feature type="domain" description="Glycosyl hydrolases family 2 sugar binding" evidence="9">
    <location>
        <begin position="609"/>
        <end position="695"/>
    </location>
</feature>
<dbReference type="Gene3D" id="2.60.40.10">
    <property type="entry name" value="Immunoglobulins"/>
    <property type="match status" value="1"/>
</dbReference>
<dbReference type="InterPro" id="IPR036195">
    <property type="entry name" value="AbfB_ABD_sf"/>
</dbReference>
<feature type="domain" description="Glycoside hydrolase family 2 immunoglobulin-like beta-sandwich" evidence="7">
    <location>
        <begin position="742"/>
        <end position="821"/>
    </location>
</feature>
<protein>
    <recommendedName>
        <fullName evidence="14">Beta-galactosidase</fullName>
    </recommendedName>
</protein>
<dbReference type="InterPro" id="IPR036156">
    <property type="entry name" value="Beta-gal/glucu_dom_sf"/>
</dbReference>
<dbReference type="Gene3D" id="3.40.50.1110">
    <property type="entry name" value="SGNH hydrolase"/>
    <property type="match status" value="1"/>
</dbReference>
<dbReference type="CDD" id="cd01833">
    <property type="entry name" value="XynB_like"/>
    <property type="match status" value="1"/>
</dbReference>
<dbReference type="InterPro" id="IPR028994">
    <property type="entry name" value="Integrin_alpha_N"/>
</dbReference>
<evidence type="ECO:0000259" key="9">
    <source>
        <dbReference type="Pfam" id="PF02837"/>
    </source>
</evidence>
<evidence type="ECO:0008006" key="14">
    <source>
        <dbReference type="Google" id="ProtNLM"/>
    </source>
</evidence>
<feature type="domain" description="Alpha-L-arabinofuranosidase B arabinose-binding" evidence="10">
    <location>
        <begin position="1124"/>
        <end position="1256"/>
    </location>
</feature>
<dbReference type="CDD" id="cd23399">
    <property type="entry name" value="beta-trefoil_ABD_ABFB"/>
    <property type="match status" value="2"/>
</dbReference>
<dbReference type="EMBL" id="BAAAHK010000024">
    <property type="protein sequence ID" value="GAA0962958.1"/>
    <property type="molecule type" value="Genomic_DNA"/>
</dbReference>
<comment type="similarity">
    <text evidence="1">Belongs to the glycosyl hydrolase 2 family.</text>
</comment>
<dbReference type="SUPFAM" id="SSF69318">
    <property type="entry name" value="Integrin alpha N-terminal domain"/>
    <property type="match status" value="1"/>
</dbReference>
<dbReference type="InterPro" id="IPR017853">
    <property type="entry name" value="GH"/>
</dbReference>
<evidence type="ECO:0000256" key="4">
    <source>
        <dbReference type="ARBA" id="ARBA00023295"/>
    </source>
</evidence>
<keyword evidence="4" id="KW-0326">Glycosidase</keyword>
<dbReference type="InterPro" id="IPR051913">
    <property type="entry name" value="GH2_Domain-Containing"/>
</dbReference>
<dbReference type="RefSeq" id="WP_343983833.1">
    <property type="nucleotide sequence ID" value="NZ_BAAAHK010000024.1"/>
</dbReference>
<keyword evidence="13" id="KW-1185">Reference proteome</keyword>
<keyword evidence="2" id="KW-0732">Signal</keyword>
<organism evidence="12 13">
    <name type="scientific">Kribbella koreensis</name>
    <dbReference type="NCBI Taxonomy" id="57909"/>
    <lineage>
        <taxon>Bacteria</taxon>
        <taxon>Bacillati</taxon>
        <taxon>Actinomycetota</taxon>
        <taxon>Actinomycetes</taxon>
        <taxon>Propionibacteriales</taxon>
        <taxon>Kribbellaceae</taxon>
        <taxon>Kribbella</taxon>
    </lineage>
</organism>
<dbReference type="Pfam" id="PF02837">
    <property type="entry name" value="Glyco_hydro_2_N"/>
    <property type="match status" value="1"/>
</dbReference>
<feature type="domain" description="SGNH hydrolase-type esterase" evidence="11">
    <location>
        <begin position="74"/>
        <end position="244"/>
    </location>
</feature>
<dbReference type="InterPro" id="IPR013783">
    <property type="entry name" value="Ig-like_fold"/>
</dbReference>
<keyword evidence="6" id="KW-0472">Membrane</keyword>
<dbReference type="Pfam" id="PF00703">
    <property type="entry name" value="Glyco_hydro_2"/>
    <property type="match status" value="1"/>
</dbReference>
<dbReference type="InterPro" id="IPR013830">
    <property type="entry name" value="SGNH_hydro"/>
</dbReference>
<dbReference type="InterPro" id="IPR036514">
    <property type="entry name" value="SGNH_hydro_sf"/>
</dbReference>
<dbReference type="PANTHER" id="PTHR42732">
    <property type="entry name" value="BETA-GALACTOSIDASE"/>
    <property type="match status" value="1"/>
</dbReference>
<dbReference type="PANTHER" id="PTHR42732:SF2">
    <property type="entry name" value="BETA-MANNOSIDASE"/>
    <property type="match status" value="1"/>
</dbReference>
<evidence type="ECO:0000259" key="8">
    <source>
        <dbReference type="Pfam" id="PF02836"/>
    </source>
</evidence>
<dbReference type="Pfam" id="PF13517">
    <property type="entry name" value="FG-GAP_3"/>
    <property type="match status" value="2"/>
</dbReference>
<dbReference type="SUPFAM" id="SSF51445">
    <property type="entry name" value="(Trans)glycosidases"/>
    <property type="match status" value="1"/>
</dbReference>
<evidence type="ECO:0000256" key="3">
    <source>
        <dbReference type="ARBA" id="ARBA00022801"/>
    </source>
</evidence>
<evidence type="ECO:0000313" key="13">
    <source>
        <dbReference type="Proteomes" id="UP001500542"/>
    </source>
</evidence>
<dbReference type="SUPFAM" id="SSF49785">
    <property type="entry name" value="Galactose-binding domain-like"/>
    <property type="match status" value="1"/>
</dbReference>
<dbReference type="InterPro" id="IPR007934">
    <property type="entry name" value="AbfB_ABD"/>
</dbReference>
<dbReference type="Proteomes" id="UP001500542">
    <property type="component" value="Unassembled WGS sequence"/>
</dbReference>
<dbReference type="InterPro" id="IPR008979">
    <property type="entry name" value="Galactose-bd-like_sf"/>
</dbReference>
<evidence type="ECO:0000313" key="12">
    <source>
        <dbReference type="EMBL" id="GAA0962958.1"/>
    </source>
</evidence>
<proteinExistence type="inferred from homology"/>
<dbReference type="SUPFAM" id="SSF49303">
    <property type="entry name" value="beta-Galactosidase/glucuronidase domain"/>
    <property type="match status" value="1"/>
</dbReference>
<gene>
    <name evidence="12" type="ORF">GCM10009554_81710</name>
</gene>
<sequence length="1424" mass="151926">MSSARKTAALRAAGRVWGVRGATRSAAAVRGAGGALRRAVVGGVMVALVATGLVVQAVPAAAVPARPTLRVLPLGDSITAGVGSPTSSSYRRPLAALVAGQARYDLNFVGSQASGSLADLSNEGHSGWIIDQVRAEIDGWMAGAKPDVVTLHLGINDLNRNVDVANAPARFKGLVDRIIADKPGVTVIVLGLIPTTPGLEAKVASFNSSVKGMLTAAKTRYVEPPALTAGELPDGLHPNDAGFQRMAEAIYPALDRAYSDGVIAAGPAINAGNEAGSGKVRWADFDGDGKLDYLTVASTGAVQAFLNRGGDGHGGWAVLGQVATGTTSDATRVRFADFDGDSKADYLVINSNGSVSAWLNRGGDGRGGWSAIGQVAAGVTTDQASVRFADFDGDGKTDYLTIAANGAVSAWLNRGVNSWSSLGQVATGTTTDRSKVRFADLDGDTRADYSAIAADGSVQSYLNRGGDGRGGWLGLGKTATGLTTTSGLVTFADFTGDGNADYILADPSTNAATVYAWQGGDGHGGWQNLGKVASGVPVTKQQPSFAPKTPKLPTPWSNQVSTTNPLPEYPRPQLTRAQWQSLNGIWQFAPTTNLDTPPTGTTLGEEVLVPYPIESALSGIERHEERMYYRRTFTIPQAWSGQRVQLNFGAVMWQSKVWVNGTLQGTHEGGYDAFSYDITNALRAGSNEIIVGVWAPVDTQDIPLGKQRLNRGGIWYTPTSGIWQTAWLEPTNAARITRLDTIPNIAAGALDLTVQGTAGQSVTAQVLQNGQPVAQATGTTGTQFRIAVPNPRLWSPDDPYLYDLKVTLASGDTVGGYFGLRSVGKATLGGVLRPTLNGKFVFQLGTLDQGYWPDGLSTAPTDEALRFDLEQQKALGFNMVRKHIKVESARWFYWADKLGLMVWQDMPALVAGRNASATGQARYETELRRMIDNHKGITSIVQWIPFNEGWGEYDAGRITDLVKSLDPTRLVNHNSGSNCCDSDPDPGNGDIIDDHMYVGPAVARAPSTTRVLQLGEYGGLGLHVPGHEWSTGDTFAYEMLPTPEALTNRYVQITSQLTDLITGSGLSGSVYTEPTDVEDEINGFFTYDRQVRKMDFAKVRDVNLKVIAAARGTVLPTGKLASLQVTTTGLTTRYLRHANGLAATEVVNTASSKGLKQDSTFWVRPGLADAACYSFESRNFPGQYLRHFNYRIQKEAGTGGSFNADATFCAREGLSGGGTSLESKNLPGYYLRHRNAEVWLDSDTGGSFREDATWNVVPGWWRSGADLAEGQTRSFRVTTAGYTNRYLRHQDGGVRTDVIDAASPELARQDASFIIRAGLAESSCYSLESRNFPGQFLRHRGYRLYKDPNDGTSTYAKDATFCAQPPRAGGTGNVSLQSFNYPTHYVRHANELVYIAVAGGANPWDGAGSYDADTTWADTAGLGG</sequence>
<evidence type="ECO:0000259" key="11">
    <source>
        <dbReference type="Pfam" id="PF13472"/>
    </source>
</evidence>
<dbReference type="SUPFAM" id="SSF110221">
    <property type="entry name" value="AbfB domain"/>
    <property type="match status" value="2"/>
</dbReference>
<dbReference type="InterPro" id="IPR006103">
    <property type="entry name" value="Glyco_hydro_2_cat"/>
</dbReference>
<keyword evidence="3" id="KW-0378">Hydrolase</keyword>
<feature type="domain" description="Glycoside hydrolase family 2 catalytic" evidence="8">
    <location>
        <begin position="863"/>
        <end position="977"/>
    </location>
</feature>
<evidence type="ECO:0000256" key="6">
    <source>
        <dbReference type="SAM" id="Phobius"/>
    </source>
</evidence>
<evidence type="ECO:0000256" key="5">
    <source>
        <dbReference type="SAM" id="MobiDB-lite"/>
    </source>
</evidence>
<dbReference type="Pfam" id="PF05270">
    <property type="entry name" value="AbfB"/>
    <property type="match status" value="2"/>
</dbReference>
<evidence type="ECO:0000256" key="2">
    <source>
        <dbReference type="ARBA" id="ARBA00022729"/>
    </source>
</evidence>
<dbReference type="Pfam" id="PF13472">
    <property type="entry name" value="Lipase_GDSL_2"/>
    <property type="match status" value="1"/>
</dbReference>
<evidence type="ECO:0000256" key="1">
    <source>
        <dbReference type="ARBA" id="ARBA00007401"/>
    </source>
</evidence>
<comment type="caution">
    <text evidence="12">The sequence shown here is derived from an EMBL/GenBank/DDBJ whole genome shotgun (WGS) entry which is preliminary data.</text>
</comment>
<evidence type="ECO:0000259" key="7">
    <source>
        <dbReference type="Pfam" id="PF00703"/>
    </source>
</evidence>
<dbReference type="InterPro" id="IPR013517">
    <property type="entry name" value="FG-GAP"/>
</dbReference>
<dbReference type="Gene3D" id="2.80.10.50">
    <property type="match status" value="2"/>
</dbReference>
<dbReference type="Gene3D" id="3.20.20.80">
    <property type="entry name" value="Glycosidases"/>
    <property type="match status" value="1"/>
</dbReference>
<evidence type="ECO:0000259" key="10">
    <source>
        <dbReference type="Pfam" id="PF05270"/>
    </source>
</evidence>
<feature type="compositionally biased region" description="Polar residues" evidence="5">
    <location>
        <begin position="555"/>
        <end position="565"/>
    </location>
</feature>
<accession>A0ABN1RSU3</accession>
<keyword evidence="6" id="KW-1133">Transmembrane helix</keyword>
<dbReference type="InterPro" id="IPR006104">
    <property type="entry name" value="Glyco_hydro_2_N"/>
</dbReference>
<dbReference type="Pfam" id="PF02836">
    <property type="entry name" value="Glyco_hydro_2_C"/>
    <property type="match status" value="1"/>
</dbReference>
<feature type="transmembrane region" description="Helical" evidence="6">
    <location>
        <begin position="39"/>
        <end position="62"/>
    </location>
</feature>
<reference evidence="12 13" key="1">
    <citation type="journal article" date="2019" name="Int. J. Syst. Evol. Microbiol.">
        <title>The Global Catalogue of Microorganisms (GCM) 10K type strain sequencing project: providing services to taxonomists for standard genome sequencing and annotation.</title>
        <authorList>
            <consortium name="The Broad Institute Genomics Platform"/>
            <consortium name="The Broad Institute Genome Sequencing Center for Infectious Disease"/>
            <person name="Wu L."/>
            <person name="Ma J."/>
        </authorList>
    </citation>
    <scope>NUCLEOTIDE SEQUENCE [LARGE SCALE GENOMIC DNA]</scope>
    <source>
        <strain evidence="12 13">JCM 10977</strain>
    </source>
</reference>
<feature type="region of interest" description="Disordered" evidence="5">
    <location>
        <begin position="541"/>
        <end position="570"/>
    </location>
</feature>